<keyword evidence="3" id="KW-1185">Reference proteome</keyword>
<feature type="transmembrane region" description="Helical" evidence="1">
    <location>
        <begin position="14"/>
        <end position="33"/>
    </location>
</feature>
<gene>
    <name evidence="2" type="ORF">Bhyg_12619</name>
</gene>
<keyword evidence="1" id="KW-0812">Transmembrane</keyword>
<name>A0A9Q0S0K4_9DIPT</name>
<keyword evidence="1" id="KW-1133">Transmembrane helix</keyword>
<keyword evidence="1" id="KW-0472">Membrane</keyword>
<accession>A0A9Q0S0K4</accession>
<comment type="caution">
    <text evidence="2">The sequence shown here is derived from an EMBL/GenBank/DDBJ whole genome shotgun (WGS) entry which is preliminary data.</text>
</comment>
<dbReference type="EMBL" id="WJQU01000003">
    <property type="protein sequence ID" value="KAJ6639872.1"/>
    <property type="molecule type" value="Genomic_DNA"/>
</dbReference>
<sequence>MTNVKSKTMDKSKIILRCIFVLGIWSFFIMLKFNDKSNTLSEHFQTPMVRRYLLQRQNRYIEPTSTTSDGASSDDVLVDNRQGIDEETLVHDVESRIPSLPLAYWNKNKVFDDRNYSSICGKYPSIFELEFNNIYWQTNSDNWLLVDVPSILNDFLKHPTKLLFLQKTTKM</sequence>
<protein>
    <submittedName>
        <fullName evidence="2">Uncharacterized protein</fullName>
    </submittedName>
</protein>
<dbReference type="AlphaFoldDB" id="A0A9Q0S0K4"/>
<reference evidence="2" key="1">
    <citation type="submission" date="2022-07" db="EMBL/GenBank/DDBJ databases">
        <authorList>
            <person name="Trinca V."/>
            <person name="Uliana J.V.C."/>
            <person name="Torres T.T."/>
            <person name="Ward R.J."/>
            <person name="Monesi N."/>
        </authorList>
    </citation>
    <scope>NUCLEOTIDE SEQUENCE</scope>
    <source>
        <strain evidence="2">HSMRA1968</strain>
        <tissue evidence="2">Whole embryos</tissue>
    </source>
</reference>
<organism evidence="2 3">
    <name type="scientific">Pseudolycoriella hygida</name>
    <dbReference type="NCBI Taxonomy" id="35572"/>
    <lineage>
        <taxon>Eukaryota</taxon>
        <taxon>Metazoa</taxon>
        <taxon>Ecdysozoa</taxon>
        <taxon>Arthropoda</taxon>
        <taxon>Hexapoda</taxon>
        <taxon>Insecta</taxon>
        <taxon>Pterygota</taxon>
        <taxon>Neoptera</taxon>
        <taxon>Endopterygota</taxon>
        <taxon>Diptera</taxon>
        <taxon>Nematocera</taxon>
        <taxon>Sciaroidea</taxon>
        <taxon>Sciaridae</taxon>
        <taxon>Pseudolycoriella</taxon>
    </lineage>
</organism>
<evidence type="ECO:0000313" key="2">
    <source>
        <dbReference type="EMBL" id="KAJ6639872.1"/>
    </source>
</evidence>
<dbReference type="Proteomes" id="UP001151699">
    <property type="component" value="Chromosome X"/>
</dbReference>
<evidence type="ECO:0000256" key="1">
    <source>
        <dbReference type="SAM" id="Phobius"/>
    </source>
</evidence>
<evidence type="ECO:0000313" key="3">
    <source>
        <dbReference type="Proteomes" id="UP001151699"/>
    </source>
</evidence>
<proteinExistence type="predicted"/>